<feature type="domain" description="Fe2OG dioxygenase" evidence="10">
    <location>
        <begin position="416"/>
        <end position="510"/>
    </location>
</feature>
<dbReference type="Gene3D" id="1.25.40.10">
    <property type="entry name" value="Tetratricopeptide repeat domain"/>
    <property type="match status" value="1"/>
</dbReference>
<feature type="repeat" description="TPR" evidence="9">
    <location>
        <begin position="96"/>
        <end position="129"/>
    </location>
</feature>
<evidence type="ECO:0000256" key="1">
    <source>
        <dbReference type="ARBA" id="ARBA00001961"/>
    </source>
</evidence>
<dbReference type="PROSITE" id="PS50005">
    <property type="entry name" value="TPR"/>
    <property type="match status" value="2"/>
</dbReference>
<protein>
    <recommendedName>
        <fullName evidence="10">Fe2OG dioxygenase domain-containing protein</fullName>
    </recommendedName>
</protein>
<evidence type="ECO:0000256" key="4">
    <source>
        <dbReference type="ARBA" id="ARBA00022896"/>
    </source>
</evidence>
<reference evidence="11" key="1">
    <citation type="submission" date="2023-10" db="EMBL/GenBank/DDBJ databases">
        <authorList>
            <person name="Chen Y."/>
            <person name="Shah S."/>
            <person name="Dougan E. K."/>
            <person name="Thang M."/>
            <person name="Chan C."/>
        </authorList>
    </citation>
    <scope>NUCLEOTIDE SEQUENCE [LARGE SCALE GENOMIC DNA]</scope>
</reference>
<dbReference type="InterPro" id="IPR006620">
    <property type="entry name" value="Pro_4_hyd_alph"/>
</dbReference>
<dbReference type="SMART" id="SM00702">
    <property type="entry name" value="P4Hc"/>
    <property type="match status" value="1"/>
</dbReference>
<proteinExistence type="predicted"/>
<keyword evidence="12" id="KW-1185">Reference proteome</keyword>
<dbReference type="SUPFAM" id="SSF48452">
    <property type="entry name" value="TPR-like"/>
    <property type="match status" value="1"/>
</dbReference>
<evidence type="ECO:0000256" key="9">
    <source>
        <dbReference type="PROSITE-ProRule" id="PRU00339"/>
    </source>
</evidence>
<keyword evidence="9" id="KW-0802">TPR repeat</keyword>
<dbReference type="SMART" id="SM00028">
    <property type="entry name" value="TPR"/>
    <property type="match status" value="3"/>
</dbReference>
<dbReference type="PROSITE" id="PS51471">
    <property type="entry name" value="FE2OG_OXY"/>
    <property type="match status" value="1"/>
</dbReference>
<evidence type="ECO:0000256" key="7">
    <source>
        <dbReference type="ARBA" id="ARBA00023004"/>
    </source>
</evidence>
<dbReference type="InterPro" id="IPR019734">
    <property type="entry name" value="TPR_rpt"/>
</dbReference>
<keyword evidence="8" id="KW-0325">Glycoprotein</keyword>
<evidence type="ECO:0000256" key="5">
    <source>
        <dbReference type="ARBA" id="ARBA00022964"/>
    </source>
</evidence>
<keyword evidence="6" id="KW-0560">Oxidoreductase</keyword>
<evidence type="ECO:0000256" key="3">
    <source>
        <dbReference type="ARBA" id="ARBA00022824"/>
    </source>
</evidence>
<feature type="repeat" description="TPR" evidence="9">
    <location>
        <begin position="62"/>
        <end position="95"/>
    </location>
</feature>
<keyword evidence="4" id="KW-0847">Vitamin C</keyword>
<evidence type="ECO:0000256" key="2">
    <source>
        <dbReference type="ARBA" id="ARBA00022723"/>
    </source>
</evidence>
<gene>
    <name evidence="11" type="ORF">PCOR1329_LOCUS66193</name>
</gene>
<keyword evidence="5" id="KW-0223">Dioxygenase</keyword>
<evidence type="ECO:0000313" key="11">
    <source>
        <dbReference type="EMBL" id="CAK0884189.1"/>
    </source>
</evidence>
<keyword evidence="2" id="KW-0479">Metal-binding</keyword>
<keyword evidence="3" id="KW-0256">Endoplasmic reticulum</keyword>
<evidence type="ECO:0000259" key="10">
    <source>
        <dbReference type="PROSITE" id="PS51471"/>
    </source>
</evidence>
<comment type="cofactor">
    <cofactor evidence="1">
        <name>L-ascorbate</name>
        <dbReference type="ChEBI" id="CHEBI:38290"/>
    </cofactor>
</comment>
<dbReference type="Pfam" id="PF25238">
    <property type="entry name" value="OGFOD2-like"/>
    <property type="match status" value="1"/>
</dbReference>
<dbReference type="PANTHER" id="PTHR24014:SF4">
    <property type="entry name" value="2-OXOGLUTARATE AND IRON-DEPENDENT OXYGENASE DOMAIN-CONTAINING PROTEIN 2"/>
    <property type="match status" value="1"/>
</dbReference>
<dbReference type="PANTHER" id="PTHR24014">
    <property type="entry name" value="2-OXOGLUTARATE AND IRON-DEPENDENT OXYGENASE DOMAIN-CONTAINING PROTEIN 2"/>
    <property type="match status" value="1"/>
</dbReference>
<dbReference type="Proteomes" id="UP001189429">
    <property type="component" value="Unassembled WGS sequence"/>
</dbReference>
<dbReference type="InterPro" id="IPR011990">
    <property type="entry name" value="TPR-like_helical_dom_sf"/>
</dbReference>
<organism evidence="11 12">
    <name type="scientific">Prorocentrum cordatum</name>
    <dbReference type="NCBI Taxonomy" id="2364126"/>
    <lineage>
        <taxon>Eukaryota</taxon>
        <taxon>Sar</taxon>
        <taxon>Alveolata</taxon>
        <taxon>Dinophyceae</taxon>
        <taxon>Prorocentrales</taxon>
        <taxon>Prorocentraceae</taxon>
        <taxon>Prorocentrum</taxon>
    </lineage>
</organism>
<comment type="caution">
    <text evidence="11">The sequence shown here is derived from an EMBL/GenBank/DDBJ whole genome shotgun (WGS) entry which is preliminary data.</text>
</comment>
<sequence length="583" mass="65143">MSAAAPEDLWEQGLELKNKGNAAFRKGEPTAALVMYIDALGKLTVPDQPANIADAEIQSQQCSVMLNVAACHLKLGSLDACVDFASQALQLDPKNQKALFRRGSALRQIGRFDDAMVDLKTASELEPKNPAVRQELQLLLHARKAKDPEKTRKASSFAARFSSLAGFASDDRDNGGRTLAATDLFYEAPGPAAKKMRDYLPRVRFRSLIHHPVVHDGEDQHHRRVGHHFYKEVLRRLRESKEKASQASALAMSVGVLYDMLKRPLPGVEASSWEAALKQNDERRTVIRQYGKMMKHPEVYDAKVGWQPGWLHPALVSACQAKGTSEAERAIKDLVTEVSPGVYSFDFFSKSFCELFLNELDNFYASGLPARRPNSMNNYGVVLNDIGWEPMVEILQQEVLQPIASVFFPEEAACFDSHHTFIVRYRAEEDKGLDMHIDDSDVTFNICLGREFTGCGLVFCGMNGAADHRQVSHIYQHQIGKCIMHLGRKRHGADDISTGERLNLIVWNHSVAWRSSPSSKAVSVKESGPPDKKCLSWTHDRDYGVFKEYPPGRENFMGRGWCPPRHAEYDGFRADSAVERGGG</sequence>
<evidence type="ECO:0000256" key="6">
    <source>
        <dbReference type="ARBA" id="ARBA00023002"/>
    </source>
</evidence>
<dbReference type="InterPro" id="IPR005123">
    <property type="entry name" value="Oxoglu/Fe-dep_dioxygenase_dom"/>
</dbReference>
<keyword evidence="7" id="KW-0408">Iron</keyword>
<evidence type="ECO:0000313" key="12">
    <source>
        <dbReference type="Proteomes" id="UP001189429"/>
    </source>
</evidence>
<dbReference type="Pfam" id="PF13181">
    <property type="entry name" value="TPR_8"/>
    <property type="match status" value="1"/>
</dbReference>
<evidence type="ECO:0000256" key="8">
    <source>
        <dbReference type="ARBA" id="ARBA00023180"/>
    </source>
</evidence>
<dbReference type="EMBL" id="CAUYUJ010018513">
    <property type="protein sequence ID" value="CAK0884189.1"/>
    <property type="molecule type" value="Genomic_DNA"/>
</dbReference>
<accession>A0ABN9WD02</accession>
<name>A0ABN9WD02_9DINO</name>